<protein>
    <submittedName>
        <fullName evidence="1">SusD/RagB family nutrient-binding outer membrane lipoprotein</fullName>
    </submittedName>
</protein>
<evidence type="ECO:0000313" key="2">
    <source>
        <dbReference type="Proteomes" id="UP000831113"/>
    </source>
</evidence>
<accession>A0ABY4CVW3</accession>
<proteinExistence type="predicted"/>
<reference evidence="1 2" key="1">
    <citation type="submission" date="2022-03" db="EMBL/GenBank/DDBJ databases">
        <title>Hymenobactersp. isolated from the air.</title>
        <authorList>
            <person name="Won M."/>
            <person name="Kwon S.-W."/>
        </authorList>
    </citation>
    <scope>NUCLEOTIDE SEQUENCE [LARGE SCALE GENOMIC DNA]</scope>
    <source>
        <strain evidence="1 2">KACC 21982</strain>
    </source>
</reference>
<dbReference type="Proteomes" id="UP000831113">
    <property type="component" value="Chromosome"/>
</dbReference>
<name>A0ABY4CVW3_9BACT</name>
<sequence length="493" mass="53535">MEDFLDVNTTPNNSLTAPPSVLLTSSIITTGFSNGNEINRISSLLVQHVAGTANQASGQDVYNIRGGLDNQWQFEQYAGVLENTNTLITVANTATSPAYSGIAKLLKAYNFAMVTDLWGDIPYSEALQGLAKLQPRFDRQEDIYKGSADVQSLDALVKEGLAEIDQQSTLVPSAVDDPVYRGDLAKWKRMGNTLRLKLANTISRKEPALAKAIIDEVIRGNNFIASNTDDFQVPFGGTVGNRNPIYDFNGVNVTGSVAGQRELDLTLSQRLLDSMRTKNDPRLPIYFNTVPASTAGSTTTPLGVFYGYQNGNNIAAPTAKANRSKYNVYFTGNAGEAPIRLLTNFQRLFIMAESALILGTSTGGSTVQGLYQDAIRASMSKAGISNEAIETYFANNPSVVNLSPATDDATKQKNLNKIITQKWIAWVGNGYEAYNDYRRTGYPRLALVLNAQGDDPTKIPKRFVYPASESSGNAANAPNPVPGTIEPVWWDVD</sequence>
<dbReference type="InterPro" id="IPR011990">
    <property type="entry name" value="TPR-like_helical_dom_sf"/>
</dbReference>
<gene>
    <name evidence="1" type="ORF">MTX78_17490</name>
</gene>
<dbReference type="Gene3D" id="1.25.40.390">
    <property type="match status" value="1"/>
</dbReference>
<dbReference type="SUPFAM" id="SSF48452">
    <property type="entry name" value="TPR-like"/>
    <property type="match status" value="1"/>
</dbReference>
<dbReference type="RefSeq" id="WP_243796972.1">
    <property type="nucleotide sequence ID" value="NZ_CP094669.1"/>
</dbReference>
<organism evidence="1 2">
    <name type="scientific">Hymenobacter tibetensis</name>
    <dbReference type="NCBI Taxonomy" id="497967"/>
    <lineage>
        <taxon>Bacteria</taxon>
        <taxon>Pseudomonadati</taxon>
        <taxon>Bacteroidota</taxon>
        <taxon>Cytophagia</taxon>
        <taxon>Cytophagales</taxon>
        <taxon>Hymenobacteraceae</taxon>
        <taxon>Hymenobacter</taxon>
    </lineage>
</organism>
<dbReference type="Pfam" id="PF12771">
    <property type="entry name" value="SusD-like_2"/>
    <property type="match status" value="1"/>
</dbReference>
<dbReference type="InterPro" id="IPR041662">
    <property type="entry name" value="SusD-like_2"/>
</dbReference>
<dbReference type="EMBL" id="CP094669">
    <property type="protein sequence ID" value="UOG73902.1"/>
    <property type="molecule type" value="Genomic_DNA"/>
</dbReference>
<keyword evidence="2" id="KW-1185">Reference proteome</keyword>
<keyword evidence="1" id="KW-0449">Lipoprotein</keyword>
<evidence type="ECO:0000313" key="1">
    <source>
        <dbReference type="EMBL" id="UOG73902.1"/>
    </source>
</evidence>